<dbReference type="GO" id="GO:0000981">
    <property type="term" value="F:DNA-binding transcription factor activity, RNA polymerase II-specific"/>
    <property type="evidence" value="ECO:0007669"/>
    <property type="project" value="InterPro"/>
</dbReference>
<evidence type="ECO:0000313" key="9">
    <source>
        <dbReference type="Proteomes" id="UP001243330"/>
    </source>
</evidence>
<dbReference type="Pfam" id="PF04479">
    <property type="entry name" value="RTA1"/>
    <property type="match status" value="1"/>
</dbReference>
<gene>
    <name evidence="8" type="ORF">CCHR01_03666</name>
</gene>
<dbReference type="GO" id="GO:0008270">
    <property type="term" value="F:zinc ion binding"/>
    <property type="evidence" value="ECO:0007669"/>
    <property type="project" value="InterPro"/>
</dbReference>
<dbReference type="InterPro" id="IPR007568">
    <property type="entry name" value="RTA1"/>
</dbReference>
<name>A0AAD9AUL2_9PEZI</name>
<keyword evidence="9" id="KW-1185">Reference proteome</keyword>
<evidence type="ECO:0000256" key="3">
    <source>
        <dbReference type="ARBA" id="ARBA00022989"/>
    </source>
</evidence>
<dbReference type="Pfam" id="PF00106">
    <property type="entry name" value="adh_short"/>
    <property type="match status" value="1"/>
</dbReference>
<dbReference type="Pfam" id="PF11951">
    <property type="entry name" value="Fungal_trans_2"/>
    <property type="match status" value="1"/>
</dbReference>
<reference evidence="8" key="1">
    <citation type="submission" date="2023-01" db="EMBL/GenBank/DDBJ databases">
        <title>Colletotrichum chrysophilum M932 genome sequence.</title>
        <authorList>
            <person name="Baroncelli R."/>
        </authorList>
    </citation>
    <scope>NUCLEOTIDE SEQUENCE</scope>
    <source>
        <strain evidence="8">M932</strain>
    </source>
</reference>
<evidence type="ECO:0000256" key="5">
    <source>
        <dbReference type="ARBA" id="ARBA00023242"/>
    </source>
</evidence>
<organism evidence="8 9">
    <name type="scientific">Colletotrichum chrysophilum</name>
    <dbReference type="NCBI Taxonomy" id="1836956"/>
    <lineage>
        <taxon>Eukaryota</taxon>
        <taxon>Fungi</taxon>
        <taxon>Dikarya</taxon>
        <taxon>Ascomycota</taxon>
        <taxon>Pezizomycotina</taxon>
        <taxon>Sordariomycetes</taxon>
        <taxon>Hypocreomycetidae</taxon>
        <taxon>Glomerellales</taxon>
        <taxon>Glomerellaceae</taxon>
        <taxon>Colletotrichum</taxon>
        <taxon>Colletotrichum gloeosporioides species complex</taxon>
    </lineage>
</organism>
<evidence type="ECO:0000256" key="2">
    <source>
        <dbReference type="ARBA" id="ARBA00022692"/>
    </source>
</evidence>
<keyword evidence="4 6" id="KW-0472">Membrane</keyword>
<feature type="transmembrane region" description="Helical" evidence="6">
    <location>
        <begin position="143"/>
        <end position="165"/>
    </location>
</feature>
<dbReference type="PANTHER" id="PTHR31465:SF1">
    <property type="entry name" value="PROTEIN RTA1-RELATED"/>
    <property type="match status" value="1"/>
</dbReference>
<dbReference type="InterPro" id="IPR036291">
    <property type="entry name" value="NAD(P)-bd_dom_sf"/>
</dbReference>
<dbReference type="InterPro" id="IPR002347">
    <property type="entry name" value="SDR_fam"/>
</dbReference>
<dbReference type="InterPro" id="IPR036864">
    <property type="entry name" value="Zn2-C6_fun-type_DNA-bd_sf"/>
</dbReference>
<feature type="transmembrane region" description="Helical" evidence="6">
    <location>
        <begin position="219"/>
        <end position="239"/>
    </location>
</feature>
<dbReference type="SUPFAM" id="SSF51735">
    <property type="entry name" value="NAD(P)-binding Rossmann-fold domains"/>
    <property type="match status" value="1"/>
</dbReference>
<evidence type="ECO:0000256" key="4">
    <source>
        <dbReference type="ARBA" id="ARBA00023136"/>
    </source>
</evidence>
<keyword evidence="5" id="KW-0539">Nucleus</keyword>
<dbReference type="PANTHER" id="PTHR31465">
    <property type="entry name" value="PROTEIN RTA1-RELATED"/>
    <property type="match status" value="1"/>
</dbReference>
<evidence type="ECO:0000256" key="1">
    <source>
        <dbReference type="ARBA" id="ARBA00004141"/>
    </source>
</evidence>
<dbReference type="InterPro" id="IPR021858">
    <property type="entry name" value="Fun_TF"/>
</dbReference>
<dbReference type="GO" id="GO:0016020">
    <property type="term" value="C:membrane"/>
    <property type="evidence" value="ECO:0007669"/>
    <property type="project" value="UniProtKB-SubCell"/>
</dbReference>
<evidence type="ECO:0000256" key="6">
    <source>
        <dbReference type="SAM" id="Phobius"/>
    </source>
</evidence>
<keyword evidence="3 6" id="KW-1133">Transmembrane helix</keyword>
<dbReference type="Proteomes" id="UP001243330">
    <property type="component" value="Unassembled WGS sequence"/>
</dbReference>
<dbReference type="PRINTS" id="PR00081">
    <property type="entry name" value="GDHRDH"/>
</dbReference>
<dbReference type="CDD" id="cd00067">
    <property type="entry name" value="GAL4"/>
    <property type="match status" value="1"/>
</dbReference>
<feature type="transmembrane region" description="Helical" evidence="6">
    <location>
        <begin position="603"/>
        <end position="624"/>
    </location>
</feature>
<sequence length="1033" mass="114214">MAAAAFFTSAFGLSSVLHLGQAVYFKTWCMIPLVVGAFFETVGYIMRCLSASENFGCWSLPPFIIHSILVLVAPAVIAASVYMMLEKIIRLADGDSYSILSPRWITRIFVAGDVASFLIQSYGGSMVSKPTATESSKKAGQQIVLAGLAVQVAFGVLFTIVAGVFHRRICKAFTAAGVSQEIHWLMTLYGVMVLVTIRNIFRIAEHSSGQDSSLMKNEYLPYLFDATPILLALLWFNWYHPYKMKKTAPFGYPMTRTESNDNGAFMGSKGIRRSHQKSRGGCSFCKRRRIKCDERKPSCTNCVKRSLWCSLNTTPSPASTPENAAQATVFEPLPGNHSMEECDESAFTLDVQDLQLFHHFCSVTSTTFGPTPHVQQFWSITVAQMSFSHPFLLRAILAISGLHMNHLRQTSSEASGWYKTKATAHWQAAVRLATPRLAAIDAESCDPLFIFAMLSCLQTFALGPQPGNFLLFTDDSEMEWPIFFRGLRTVAEASVLFGMTEPARPLAFMYGIAKLDLETLPRDEPVTSWGTALRNLRQITMNEVSAEEERAVYQDALHRLRAGFAAVFGDNDTVGGANSQVVFAWLYHVSEDFVGRLQARQNLALVFFAYFAVLIKQIDGVWMIKGWPDHLIAGIYYTLVPATRLWIRWPMGRIGWFPPPYITLCDATDGLDMSASSTEPPFLGEPTLTHLQNTIAENFGGSTAASLGSHQFSLDDCPDLTSKIAVVTGGSEGIGYGVTHTLLKHNIAKLYILSVSKEVVEGAQDAIAKDLGTEKANRTKWFQCDMSDWKRVKEVAEAIKNDANRLDILVNNAGRGIMSFELTDYGVDRHMALNHMGHVVLTSHLLPLIKETAEKGNAVRIVNQASNAHQAAPSDVKFESLEELNKDLGPNGQYGRSKLANILYARYFARKVTQNGHPNVLMNATHPGFVSTKMSKEDIFEPYPLGGYAMAVGMEPFKKSQWEGAVSAVFAATAIKESGQYICPPAIPEAGNKLAQDEKLADQLMELTRKIITEKTRRQSVDKGCPMDDLVLH</sequence>
<dbReference type="PROSITE" id="PS00463">
    <property type="entry name" value="ZN2_CY6_FUNGAL_1"/>
    <property type="match status" value="1"/>
</dbReference>
<feature type="transmembrane region" description="Helical" evidence="6">
    <location>
        <begin position="186"/>
        <end position="204"/>
    </location>
</feature>
<feature type="transmembrane region" description="Helical" evidence="6">
    <location>
        <begin position="63"/>
        <end position="83"/>
    </location>
</feature>
<feature type="domain" description="Zn(2)-C6 fungal-type" evidence="7">
    <location>
        <begin position="281"/>
        <end position="311"/>
    </location>
</feature>
<protein>
    <submittedName>
        <fullName evidence="8">Retinol dehydrogenase 12</fullName>
    </submittedName>
</protein>
<dbReference type="InterPro" id="IPR001138">
    <property type="entry name" value="Zn2Cys6_DnaBD"/>
</dbReference>
<dbReference type="Gene3D" id="4.10.240.10">
    <property type="entry name" value="Zn(2)-C6 fungal-type DNA-binding domain"/>
    <property type="match status" value="1"/>
</dbReference>
<evidence type="ECO:0000259" key="7">
    <source>
        <dbReference type="PROSITE" id="PS50048"/>
    </source>
</evidence>
<proteinExistence type="predicted"/>
<comment type="caution">
    <text evidence="8">The sequence shown here is derived from an EMBL/GenBank/DDBJ whole genome shotgun (WGS) entry which is preliminary data.</text>
</comment>
<comment type="subcellular location">
    <subcellularLocation>
        <location evidence="1">Membrane</location>
        <topology evidence="1">Multi-pass membrane protein</topology>
    </subcellularLocation>
</comment>
<dbReference type="SUPFAM" id="SSF57701">
    <property type="entry name" value="Zn2/Cys6 DNA-binding domain"/>
    <property type="match status" value="1"/>
</dbReference>
<dbReference type="Pfam" id="PF00172">
    <property type="entry name" value="Zn_clus"/>
    <property type="match status" value="1"/>
</dbReference>
<dbReference type="Gene3D" id="3.40.50.720">
    <property type="entry name" value="NAD(P)-binding Rossmann-like Domain"/>
    <property type="match status" value="1"/>
</dbReference>
<dbReference type="AlphaFoldDB" id="A0AAD9AUL2"/>
<dbReference type="PROSITE" id="PS50048">
    <property type="entry name" value="ZN2_CY6_FUNGAL_2"/>
    <property type="match status" value="1"/>
</dbReference>
<evidence type="ECO:0000313" key="8">
    <source>
        <dbReference type="EMBL" id="KAK1853674.1"/>
    </source>
</evidence>
<keyword evidence="2 6" id="KW-0812">Transmembrane</keyword>
<accession>A0AAD9AUL2</accession>
<dbReference type="EMBL" id="JAQOWY010000050">
    <property type="protein sequence ID" value="KAK1853674.1"/>
    <property type="molecule type" value="Genomic_DNA"/>
</dbReference>
<dbReference type="SMART" id="SM00066">
    <property type="entry name" value="GAL4"/>
    <property type="match status" value="1"/>
</dbReference>